<dbReference type="PATRIC" id="fig|1185652.3.peg.3265"/>
<proteinExistence type="predicted"/>
<dbReference type="KEGG" id="sfd:USDA257_c31410"/>
<sequence>MEIIAMQAVVFVSVLGSPLAAGLLLIWLGPFWVAERNSGDGRYWTVPKPKETSSSPLSGCRR</sequence>
<accession>I3X753</accession>
<keyword evidence="1" id="KW-0812">Transmembrane</keyword>
<dbReference type="HOGENOM" id="CLU_2901835_0_0_5"/>
<dbReference type="STRING" id="1185652.USDA257_c31410"/>
<name>I3X753_SINF2</name>
<dbReference type="EMBL" id="CP003563">
    <property type="protein sequence ID" value="AFL51709.1"/>
    <property type="molecule type" value="Genomic_DNA"/>
</dbReference>
<feature type="transmembrane region" description="Helical" evidence="1">
    <location>
        <begin position="6"/>
        <end position="28"/>
    </location>
</feature>
<evidence type="ECO:0000313" key="3">
    <source>
        <dbReference type="Proteomes" id="UP000006180"/>
    </source>
</evidence>
<keyword evidence="1" id="KW-0472">Membrane</keyword>
<protein>
    <recommendedName>
        <fullName evidence="4">Transmembrane protein</fullName>
    </recommendedName>
</protein>
<gene>
    <name evidence="2" type="ORF">USDA257_c31410</name>
</gene>
<reference evidence="2 3" key="1">
    <citation type="journal article" date="2012" name="J. Bacteriol.">
        <title>Complete genome sequence of the broad-host-range strain Sinorhizobium fredii USDA257.</title>
        <authorList>
            <person name="Schuldes J."/>
            <person name="Rodriguez Orbegoso M."/>
            <person name="Schmeisser C."/>
            <person name="Krishnan H.B."/>
            <person name="Daniel R."/>
            <person name="Streit W.R."/>
        </authorList>
    </citation>
    <scope>NUCLEOTIDE SEQUENCE [LARGE SCALE GENOMIC DNA]</scope>
    <source>
        <strain evidence="2 3">USDA 257</strain>
    </source>
</reference>
<evidence type="ECO:0000256" key="1">
    <source>
        <dbReference type="SAM" id="Phobius"/>
    </source>
</evidence>
<dbReference type="AlphaFoldDB" id="I3X753"/>
<keyword evidence="1" id="KW-1133">Transmembrane helix</keyword>
<evidence type="ECO:0000313" key="2">
    <source>
        <dbReference type="EMBL" id="AFL51709.1"/>
    </source>
</evidence>
<dbReference type="Proteomes" id="UP000006180">
    <property type="component" value="Chromosome"/>
</dbReference>
<organism evidence="2 3">
    <name type="scientific">Sinorhizobium fredii (strain USDA 257)</name>
    <dbReference type="NCBI Taxonomy" id="1185652"/>
    <lineage>
        <taxon>Bacteria</taxon>
        <taxon>Pseudomonadati</taxon>
        <taxon>Pseudomonadota</taxon>
        <taxon>Alphaproteobacteria</taxon>
        <taxon>Hyphomicrobiales</taxon>
        <taxon>Rhizobiaceae</taxon>
        <taxon>Sinorhizobium/Ensifer group</taxon>
        <taxon>Sinorhizobium</taxon>
    </lineage>
</organism>
<evidence type="ECO:0008006" key="4">
    <source>
        <dbReference type="Google" id="ProtNLM"/>
    </source>
</evidence>